<sequence length="385" mass="42324">MIKFQFLILFTSMAAPIFNSCAGDEGTAEVIGKPDPTQIVYKMPEESEPHEGTWLQWPHQYQHGVTYRNELDETWVAMTKALQSTEKVHIIAYNTAEQTRITNLLKAANVSLTNVDFKIHRTDDVWVRDNGPIYVRDAQGKLVIEDWGFNGWGGKYDSANCDAIPSAIGADTGVTVLNLNNVMVNEGGSVELDGHGVLMATKSSIISQKARNSVRNKGMSQAQAESNFTKYLGATKFIWLEGGFSEEDVTDMHIDGIMKFAAGNKMITMSNSDLSGWGLIDSDIAILNAASNTKNEVYTKVILPLTQKNVVTKTGKALGYKGNYINFYIANGKVLVPNYNDPNDSVANKIIAGLYPGREVVGIDVRNLYANGGMVHCVTQQQPKQ</sequence>
<keyword evidence="2" id="KW-0732">Signal</keyword>
<dbReference type="SUPFAM" id="SSF55909">
    <property type="entry name" value="Pentein"/>
    <property type="match status" value="1"/>
</dbReference>
<dbReference type="RefSeq" id="WP_230001737.1">
    <property type="nucleotide sequence ID" value="NZ_CP087134.1"/>
</dbReference>
<dbReference type="PANTHER" id="PTHR31377:SF0">
    <property type="entry name" value="AGMATINE DEIMINASE-RELATED"/>
    <property type="match status" value="1"/>
</dbReference>
<evidence type="ECO:0000256" key="2">
    <source>
        <dbReference type="SAM" id="SignalP"/>
    </source>
</evidence>
<dbReference type="PANTHER" id="PTHR31377">
    <property type="entry name" value="AGMATINE DEIMINASE-RELATED"/>
    <property type="match status" value="1"/>
</dbReference>
<feature type="chain" id="PRO_5047023077" evidence="2">
    <location>
        <begin position="23"/>
        <end position="385"/>
    </location>
</feature>
<protein>
    <submittedName>
        <fullName evidence="3">Agmatine deiminase family protein</fullName>
    </submittedName>
</protein>
<dbReference type="EMBL" id="JAWXVI010000005">
    <property type="protein sequence ID" value="MDX6189572.1"/>
    <property type="molecule type" value="Genomic_DNA"/>
</dbReference>
<name>A0ABU4RAF4_9FLAO</name>
<gene>
    <name evidence="3" type="ORF">SGQ83_09445</name>
</gene>
<dbReference type="Gene3D" id="3.75.10.10">
    <property type="entry name" value="L-arginine/glycine Amidinotransferase, Chain A"/>
    <property type="match status" value="1"/>
</dbReference>
<evidence type="ECO:0000256" key="1">
    <source>
        <dbReference type="ARBA" id="ARBA00022801"/>
    </source>
</evidence>
<proteinExistence type="predicted"/>
<comment type="caution">
    <text evidence="3">The sequence shown here is derived from an EMBL/GenBank/DDBJ whole genome shotgun (WGS) entry which is preliminary data.</text>
</comment>
<keyword evidence="4" id="KW-1185">Reference proteome</keyword>
<evidence type="ECO:0000313" key="4">
    <source>
        <dbReference type="Proteomes" id="UP001273350"/>
    </source>
</evidence>
<organism evidence="3 4">
    <name type="scientific">Flavobacterium cupriresistens</name>
    <dbReference type="NCBI Taxonomy" id="2893885"/>
    <lineage>
        <taxon>Bacteria</taxon>
        <taxon>Pseudomonadati</taxon>
        <taxon>Bacteroidota</taxon>
        <taxon>Flavobacteriia</taxon>
        <taxon>Flavobacteriales</taxon>
        <taxon>Flavobacteriaceae</taxon>
        <taxon>Flavobacterium</taxon>
    </lineage>
</organism>
<dbReference type="Proteomes" id="UP001273350">
    <property type="component" value="Unassembled WGS sequence"/>
</dbReference>
<dbReference type="Pfam" id="PF04371">
    <property type="entry name" value="PAD_porph"/>
    <property type="match status" value="1"/>
</dbReference>
<reference evidence="3 4" key="1">
    <citation type="submission" date="2023-11" db="EMBL/GenBank/DDBJ databases">
        <title>Unpublished Manusciprt.</title>
        <authorList>
            <person name="Saticioglu I.B."/>
            <person name="Ay H."/>
            <person name="Ajmi N."/>
            <person name="Altun S."/>
            <person name="Duman M."/>
        </authorList>
    </citation>
    <scope>NUCLEOTIDE SEQUENCE [LARGE SCALE GENOMIC DNA]</scope>
    <source>
        <strain evidence="3 4">Fl-318</strain>
    </source>
</reference>
<dbReference type="InterPro" id="IPR007466">
    <property type="entry name" value="Peptidyl-Arg-deiminase_porph"/>
</dbReference>
<evidence type="ECO:0000313" key="3">
    <source>
        <dbReference type="EMBL" id="MDX6189572.1"/>
    </source>
</evidence>
<accession>A0ABU4RAF4</accession>
<keyword evidence="1" id="KW-0378">Hydrolase</keyword>
<feature type="signal peptide" evidence="2">
    <location>
        <begin position="1"/>
        <end position="22"/>
    </location>
</feature>